<gene>
    <name evidence="1" type="ORF">K503DRAFT_773539</name>
</gene>
<dbReference type="Proteomes" id="UP000092154">
    <property type="component" value="Unassembled WGS sequence"/>
</dbReference>
<name>A0A1B7MRY4_9AGAM</name>
<feature type="non-terminal residue" evidence="1">
    <location>
        <position position="88"/>
    </location>
</feature>
<dbReference type="AlphaFoldDB" id="A0A1B7MRY4"/>
<sequence length="88" mass="9669">MFYPLLGSRQATRSAYALTIDAGVLPRANPARPTGRTAEVLPQQSPISNVFSYIEPRVVPSAYPIYHTETMRHSFLVIIAAFTASMSV</sequence>
<keyword evidence="2" id="KW-1185">Reference proteome</keyword>
<dbReference type="EMBL" id="KV448506">
    <property type="protein sequence ID" value="OAX35372.1"/>
    <property type="molecule type" value="Genomic_DNA"/>
</dbReference>
<proteinExistence type="predicted"/>
<reference evidence="1 2" key="1">
    <citation type="submission" date="2016-06" db="EMBL/GenBank/DDBJ databases">
        <title>Comparative genomics of the ectomycorrhizal sister species Rhizopogon vinicolor and Rhizopogon vesiculosus (Basidiomycota: Boletales) reveals a divergence of the mating type B locus.</title>
        <authorList>
            <consortium name="DOE Joint Genome Institute"/>
            <person name="Mujic A.B."/>
            <person name="Kuo A."/>
            <person name="Tritt A."/>
            <person name="Lipzen A."/>
            <person name="Chen C."/>
            <person name="Johnson J."/>
            <person name="Sharma A."/>
            <person name="Barry K."/>
            <person name="Grigoriev I.V."/>
            <person name="Spatafora J.W."/>
        </authorList>
    </citation>
    <scope>NUCLEOTIDE SEQUENCE [LARGE SCALE GENOMIC DNA]</scope>
    <source>
        <strain evidence="1 2">AM-OR11-026</strain>
    </source>
</reference>
<evidence type="ECO:0000313" key="2">
    <source>
        <dbReference type="Proteomes" id="UP000092154"/>
    </source>
</evidence>
<protein>
    <submittedName>
        <fullName evidence="1">Uncharacterized protein</fullName>
    </submittedName>
</protein>
<evidence type="ECO:0000313" key="1">
    <source>
        <dbReference type="EMBL" id="OAX35372.1"/>
    </source>
</evidence>
<dbReference type="InParanoid" id="A0A1B7MRY4"/>
<accession>A0A1B7MRY4</accession>
<organism evidence="1 2">
    <name type="scientific">Rhizopogon vinicolor AM-OR11-026</name>
    <dbReference type="NCBI Taxonomy" id="1314800"/>
    <lineage>
        <taxon>Eukaryota</taxon>
        <taxon>Fungi</taxon>
        <taxon>Dikarya</taxon>
        <taxon>Basidiomycota</taxon>
        <taxon>Agaricomycotina</taxon>
        <taxon>Agaricomycetes</taxon>
        <taxon>Agaricomycetidae</taxon>
        <taxon>Boletales</taxon>
        <taxon>Suillineae</taxon>
        <taxon>Rhizopogonaceae</taxon>
        <taxon>Rhizopogon</taxon>
    </lineage>
</organism>